<feature type="signal peptide" evidence="1">
    <location>
        <begin position="1"/>
        <end position="17"/>
    </location>
</feature>
<name>A0A328AD29_9CAUL</name>
<keyword evidence="2" id="KW-0489">Methyltransferase</keyword>
<dbReference type="InterPro" id="IPR016980">
    <property type="entry name" value="S-AdoMet-dep_MeTrfase_Alr7345"/>
</dbReference>
<dbReference type="SUPFAM" id="SSF53335">
    <property type="entry name" value="S-adenosyl-L-methionine-dependent methyltransferases"/>
    <property type="match status" value="1"/>
</dbReference>
<evidence type="ECO:0000313" key="3">
    <source>
        <dbReference type="Proteomes" id="UP000249725"/>
    </source>
</evidence>
<gene>
    <name evidence="2" type="ORF">DJ018_10225</name>
</gene>
<keyword evidence="2" id="KW-0808">Transferase</keyword>
<evidence type="ECO:0000313" key="2">
    <source>
        <dbReference type="EMBL" id="RAK52579.1"/>
    </source>
</evidence>
<sequence>MRTVTTFTLAAALIATAAPVAMIGTPAAAQTPAARQSALKAAVAAPTRTPANTQRDRYRHPVETLDFFEVDPTDTVVEIWPGGGWYTEILAPYLANGGTYYAVAPERGQAGVRKMMEANPALYGKIKVGAFPAQGGPGVPDGTADVVVTFRNVHNMMMGDTPFADAAFRQMFAMLKPGGVLGVVDHRLPESADTAREKTSGYLKVSTVRRLAEAAGFQYVGASEVNANPKDTTDHPNGVWTLPPTYRAGDVDRAKYAAIGESDRMTLKFVKPR</sequence>
<accession>A0A328AD29</accession>
<evidence type="ECO:0000256" key="1">
    <source>
        <dbReference type="SAM" id="SignalP"/>
    </source>
</evidence>
<protein>
    <submittedName>
        <fullName evidence="2">Methyltransferase</fullName>
    </submittedName>
</protein>
<reference evidence="3" key="1">
    <citation type="submission" date="2018-05" db="EMBL/GenBank/DDBJ databases">
        <authorList>
            <person name="Li X."/>
        </authorList>
    </citation>
    <scope>NUCLEOTIDE SEQUENCE [LARGE SCALE GENOMIC DNA]</scope>
    <source>
        <strain evidence="3">YIM 73061</strain>
    </source>
</reference>
<feature type="chain" id="PRO_5016430745" evidence="1">
    <location>
        <begin position="18"/>
        <end position="273"/>
    </location>
</feature>
<dbReference type="OrthoDB" id="9801692at2"/>
<dbReference type="EMBL" id="QFYR01000002">
    <property type="protein sequence ID" value="RAK52579.1"/>
    <property type="molecule type" value="Genomic_DNA"/>
</dbReference>
<dbReference type="Gene3D" id="3.40.50.150">
    <property type="entry name" value="Vaccinia Virus protein VP39"/>
    <property type="match status" value="1"/>
</dbReference>
<keyword evidence="3" id="KW-1185">Reference proteome</keyword>
<keyword evidence="1" id="KW-0732">Signal</keyword>
<proteinExistence type="predicted"/>
<comment type="caution">
    <text evidence="2">The sequence shown here is derived from an EMBL/GenBank/DDBJ whole genome shotgun (WGS) entry which is preliminary data.</text>
</comment>
<dbReference type="InterPro" id="IPR029063">
    <property type="entry name" value="SAM-dependent_MTases_sf"/>
</dbReference>
<dbReference type="RefSeq" id="WP_111514865.1">
    <property type="nucleotide sequence ID" value="NZ_QFYR01000002.1"/>
</dbReference>
<dbReference type="PIRSF" id="PIRSF031679">
    <property type="entry name" value="Mtase_Alr7345_prd"/>
    <property type="match status" value="1"/>
</dbReference>
<dbReference type="Proteomes" id="UP000249725">
    <property type="component" value="Unassembled WGS sequence"/>
</dbReference>
<dbReference type="GO" id="GO:0032259">
    <property type="term" value="P:methylation"/>
    <property type="evidence" value="ECO:0007669"/>
    <property type="project" value="UniProtKB-KW"/>
</dbReference>
<dbReference type="GO" id="GO:0008168">
    <property type="term" value="F:methyltransferase activity"/>
    <property type="evidence" value="ECO:0007669"/>
    <property type="project" value="UniProtKB-KW"/>
</dbReference>
<organism evidence="2 3">
    <name type="scientific">Phenylobacterium deserti</name>
    <dbReference type="NCBI Taxonomy" id="1914756"/>
    <lineage>
        <taxon>Bacteria</taxon>
        <taxon>Pseudomonadati</taxon>
        <taxon>Pseudomonadota</taxon>
        <taxon>Alphaproteobacteria</taxon>
        <taxon>Caulobacterales</taxon>
        <taxon>Caulobacteraceae</taxon>
        <taxon>Phenylobacterium</taxon>
    </lineage>
</organism>
<dbReference type="AlphaFoldDB" id="A0A328AD29"/>